<dbReference type="PIRSF" id="PIRSF029347">
    <property type="entry name" value="RecF"/>
    <property type="match status" value="1"/>
</dbReference>
<dbReference type="AlphaFoldDB" id="A0A5C7A2M1"/>
<evidence type="ECO:0000313" key="3">
    <source>
        <dbReference type="EMBL" id="TXD96797.1"/>
    </source>
</evidence>
<organism evidence="3 4">
    <name type="scientific">Psychrobacter frigidicola</name>
    <dbReference type="NCBI Taxonomy" id="45611"/>
    <lineage>
        <taxon>Bacteria</taxon>
        <taxon>Pseudomonadati</taxon>
        <taxon>Pseudomonadota</taxon>
        <taxon>Gammaproteobacteria</taxon>
        <taxon>Moraxellales</taxon>
        <taxon>Moraxellaceae</taxon>
        <taxon>Psychrobacter</taxon>
    </lineage>
</organism>
<dbReference type="Proteomes" id="UP000321903">
    <property type="component" value="Unassembled WGS sequence"/>
</dbReference>
<dbReference type="GO" id="GO:0005524">
    <property type="term" value="F:ATP binding"/>
    <property type="evidence" value="ECO:0007669"/>
    <property type="project" value="UniProtKB-KW"/>
</dbReference>
<dbReference type="Gene3D" id="3.40.50.300">
    <property type="entry name" value="P-loop containing nucleotide triphosphate hydrolases"/>
    <property type="match status" value="2"/>
</dbReference>
<keyword evidence="4" id="KW-1185">Reference proteome</keyword>
<comment type="caution">
    <text evidence="3">The sequence shown here is derived from an EMBL/GenBank/DDBJ whole genome shotgun (WGS) entry which is preliminary data.</text>
</comment>
<evidence type="ECO:0000313" key="4">
    <source>
        <dbReference type="Proteomes" id="UP000321903"/>
    </source>
</evidence>
<dbReference type="InterPro" id="IPR038729">
    <property type="entry name" value="Rad50/SbcC_AAA"/>
</dbReference>
<dbReference type="GO" id="GO:0016887">
    <property type="term" value="F:ATP hydrolysis activity"/>
    <property type="evidence" value="ECO:0007669"/>
    <property type="project" value="InterPro"/>
</dbReference>
<dbReference type="RefSeq" id="WP_147223505.1">
    <property type="nucleotide sequence ID" value="NZ_CAJGYY010000001.1"/>
</dbReference>
<dbReference type="InterPro" id="IPR003959">
    <property type="entry name" value="ATPase_AAA_core"/>
</dbReference>
<dbReference type="OrthoDB" id="104167at2"/>
<dbReference type="Pfam" id="PF13476">
    <property type="entry name" value="AAA_23"/>
    <property type="match status" value="1"/>
</dbReference>
<dbReference type="Pfam" id="PF13304">
    <property type="entry name" value="AAA_21"/>
    <property type="match status" value="1"/>
</dbReference>
<dbReference type="InterPro" id="IPR027417">
    <property type="entry name" value="P-loop_NTPase"/>
</dbReference>
<protein>
    <submittedName>
        <fullName evidence="3">ATP-binding protein</fullName>
    </submittedName>
</protein>
<evidence type="ECO:0000259" key="1">
    <source>
        <dbReference type="Pfam" id="PF13304"/>
    </source>
</evidence>
<dbReference type="PANTHER" id="PTHR40396">
    <property type="entry name" value="ATPASE-LIKE PROTEIN"/>
    <property type="match status" value="1"/>
</dbReference>
<feature type="domain" description="ATPase AAA-type core" evidence="1">
    <location>
        <begin position="173"/>
        <end position="376"/>
    </location>
</feature>
<feature type="domain" description="Rad50/SbcC-type AAA" evidence="2">
    <location>
        <begin position="6"/>
        <end position="95"/>
    </location>
</feature>
<keyword evidence="3" id="KW-0067">ATP-binding</keyword>
<dbReference type="EMBL" id="VORZ01000002">
    <property type="protein sequence ID" value="TXD96797.1"/>
    <property type="molecule type" value="Genomic_DNA"/>
</dbReference>
<proteinExistence type="predicted"/>
<name>A0A5C7A2M1_9GAMM</name>
<dbReference type="InterPro" id="IPR014555">
    <property type="entry name" value="RecF-like"/>
</dbReference>
<dbReference type="PANTHER" id="PTHR40396:SF1">
    <property type="entry name" value="ATPASE AAA-TYPE CORE DOMAIN-CONTAINING PROTEIN"/>
    <property type="match status" value="1"/>
</dbReference>
<reference evidence="3 4" key="1">
    <citation type="submission" date="2019-08" db="EMBL/GenBank/DDBJ databases">
        <title>Genome sequence of Psychrobacter frigidicola ACAM304 (type strain).</title>
        <authorList>
            <person name="Bowman J.P."/>
        </authorList>
    </citation>
    <scope>NUCLEOTIDE SEQUENCE [LARGE SCALE GENOMIC DNA]</scope>
    <source>
        <strain evidence="3 4">ACAM 304</strain>
    </source>
</reference>
<dbReference type="SUPFAM" id="SSF52540">
    <property type="entry name" value="P-loop containing nucleoside triphosphate hydrolases"/>
    <property type="match status" value="1"/>
</dbReference>
<accession>A0A5C7A2M1</accession>
<evidence type="ECO:0000259" key="2">
    <source>
        <dbReference type="Pfam" id="PF13476"/>
    </source>
</evidence>
<gene>
    <name evidence="3" type="ORF">ES754_07070</name>
</gene>
<keyword evidence="3" id="KW-0547">Nucleotide-binding</keyword>
<sequence length="455" mass="51508">MIDNASITIKNFKSYKDATLPLSPLTLLIGANASGKSNAIEAFRFLSWVAGGERLSTLKNRVNDSDKVVRGSIKDLAFNYENSFSLSFNYGSDTSYCGVFLNEDNQLYLIAETYQEKDNKIFFHRSGKYTKLALRYLDASDVVKMAFVKDILEVNNNKDSWMFQRVDNFEVAANFPERDLSVLSMRSFYEVIWKGFYDKTKVSPININSLDDLSHFLTHTFFYDFVPSAMRQDSVMEKILSNSGSNLAGVLSYLCKENLGYKEKILQLVQSLPEQDITDIKFYTDKRERVEFLLYENFGDTSTERTMDLLSDGTLKVLGIAAALLSVPEGSTVVIEEIDNSIHPTRAHEILSLLRQYAEERQLNLLLSTHNPALMDALPDEALADVVFCYRDPNEGDSRLVRLGDLDDYLGLVAQGTLGDLVTQGIVERFVKHPTTPEQRKKQALDWLNQLQGAD</sequence>